<proteinExistence type="predicted"/>
<accession>A0ABQ6HNZ9</accession>
<sequence length="83" mass="8768">MTTDLTRLSAAQMAEQLASGAITSVELTQAHLDRIAAVDGAVHAYLHVDAEGRSPPPARSTSCVRAASSCTRWPGCRSRSRTS</sequence>
<comment type="caution">
    <text evidence="1">The sequence shown here is derived from an EMBL/GenBank/DDBJ whole genome shotgun (WGS) entry which is preliminary data.</text>
</comment>
<organism evidence="1 2">
    <name type="scientific">Arsenicicoccus piscis</name>
    <dbReference type="NCBI Taxonomy" id="673954"/>
    <lineage>
        <taxon>Bacteria</taxon>
        <taxon>Bacillati</taxon>
        <taxon>Actinomycetota</taxon>
        <taxon>Actinomycetes</taxon>
        <taxon>Micrococcales</taxon>
        <taxon>Intrasporangiaceae</taxon>
        <taxon>Arsenicicoccus</taxon>
    </lineage>
</organism>
<dbReference type="EMBL" id="BSUJ01000001">
    <property type="protein sequence ID" value="GMA20186.1"/>
    <property type="molecule type" value="Genomic_DNA"/>
</dbReference>
<protein>
    <recommendedName>
        <fullName evidence="3">Amidase domain-containing protein</fullName>
    </recommendedName>
</protein>
<evidence type="ECO:0000313" key="2">
    <source>
        <dbReference type="Proteomes" id="UP001157109"/>
    </source>
</evidence>
<reference evidence="2" key="1">
    <citation type="journal article" date="2019" name="Int. J. Syst. Evol. Microbiol.">
        <title>The Global Catalogue of Microorganisms (GCM) 10K type strain sequencing project: providing services to taxonomists for standard genome sequencing and annotation.</title>
        <authorList>
            <consortium name="The Broad Institute Genomics Platform"/>
            <consortium name="The Broad Institute Genome Sequencing Center for Infectious Disease"/>
            <person name="Wu L."/>
            <person name="Ma J."/>
        </authorList>
    </citation>
    <scope>NUCLEOTIDE SEQUENCE [LARGE SCALE GENOMIC DNA]</scope>
    <source>
        <strain evidence="2">NBRC 105830</strain>
    </source>
</reference>
<dbReference type="SUPFAM" id="SSF75304">
    <property type="entry name" value="Amidase signature (AS) enzymes"/>
    <property type="match status" value="1"/>
</dbReference>
<keyword evidence="2" id="KW-1185">Reference proteome</keyword>
<evidence type="ECO:0000313" key="1">
    <source>
        <dbReference type="EMBL" id="GMA20186.1"/>
    </source>
</evidence>
<dbReference type="Proteomes" id="UP001157109">
    <property type="component" value="Unassembled WGS sequence"/>
</dbReference>
<dbReference type="Gene3D" id="3.90.1300.10">
    <property type="entry name" value="Amidase signature (AS) domain"/>
    <property type="match status" value="1"/>
</dbReference>
<name>A0ABQ6HNZ9_9MICO</name>
<evidence type="ECO:0008006" key="3">
    <source>
        <dbReference type="Google" id="ProtNLM"/>
    </source>
</evidence>
<dbReference type="RefSeq" id="WP_431308216.1">
    <property type="nucleotide sequence ID" value="NZ_BSUJ01000001.1"/>
</dbReference>
<dbReference type="InterPro" id="IPR036928">
    <property type="entry name" value="AS_sf"/>
</dbReference>
<gene>
    <name evidence="1" type="ORF">GCM10025862_22070</name>
</gene>